<proteinExistence type="predicted"/>
<protein>
    <submittedName>
        <fullName evidence="2">ULP_PROTEASE domain-containing protein</fullName>
    </submittedName>
</protein>
<evidence type="ECO:0000313" key="2">
    <source>
        <dbReference type="WBParaSite" id="RSKR_0000482700.1"/>
    </source>
</evidence>
<dbReference type="WBParaSite" id="RSKR_0000482700.1">
    <property type="protein sequence ID" value="RSKR_0000482700.1"/>
    <property type="gene ID" value="RSKR_0000482700"/>
</dbReference>
<sequence length="583" mass="68171">MTEKNVSIEVHLVAKNNAAAEVIEAPTPKCMWLDVSGVLVCGVPFDLARGLKLGQYAIMMDVYNGNAKDSKATSQIILPYNTMFKIKLLMNTENKGAGIIMSIKHELRDSIFHEFQLCDPFHQLNQQKIRDGKDDVIFTFSGASHQLCSQVDSFLEHEVNEKNSKEVFPKYAQISEAEFSSLCNYYGIKTKLCVQYGNFNQTLVKCTHIALYRNNEKEYSCPEVPVFHVNRKRKHSTLIYPVNKKVTTKKLFTANLHQQAVFPNRSEPTILPVSFHSLNCLVEKEMMNDEIMDFYLERIKKDYQGSSNKMKIHIENTFFYTRLVQDLVLDSAQRLTTRQKELFIARMDRIINWARFKPSSGYLFDNEMIIVPINTECHWIVAVIYRPGTLVRDEPDEDKPDLSGDYCDVGCVMVYDSYINAESTDPYRTKIISILKYFMCHYFKSGQKHGHFEGKHLSRQRMMLQHLCSPIQQKNEYDCGFYSCEFIRQILRRPERMHKLIFSHLTMLKIFPAFIVKGKREYIFMLARKFMTQEDIEKQAEMENFFRLTNKKGPREQPARVRSESPPPQKKEKLMREYRYKSV</sequence>
<dbReference type="Proteomes" id="UP000095286">
    <property type="component" value="Unplaced"/>
</dbReference>
<organism evidence="1 2">
    <name type="scientific">Rhabditophanes sp. KR3021</name>
    <dbReference type="NCBI Taxonomy" id="114890"/>
    <lineage>
        <taxon>Eukaryota</taxon>
        <taxon>Metazoa</taxon>
        <taxon>Ecdysozoa</taxon>
        <taxon>Nematoda</taxon>
        <taxon>Chromadorea</taxon>
        <taxon>Rhabditida</taxon>
        <taxon>Tylenchina</taxon>
        <taxon>Panagrolaimomorpha</taxon>
        <taxon>Strongyloidoidea</taxon>
        <taxon>Alloionematidae</taxon>
        <taxon>Rhabditophanes</taxon>
    </lineage>
</organism>
<accession>A0AC35TVQ1</accession>
<name>A0AC35TVQ1_9BILA</name>
<evidence type="ECO:0000313" key="1">
    <source>
        <dbReference type="Proteomes" id="UP000095286"/>
    </source>
</evidence>
<reference evidence="2" key="1">
    <citation type="submission" date="2016-11" db="UniProtKB">
        <authorList>
            <consortium name="WormBaseParasite"/>
        </authorList>
    </citation>
    <scope>IDENTIFICATION</scope>
    <source>
        <strain evidence="2">KR3021</strain>
    </source>
</reference>